<feature type="region of interest" description="Disordered" evidence="1">
    <location>
        <begin position="1561"/>
        <end position="1587"/>
    </location>
</feature>
<feature type="region of interest" description="Disordered" evidence="1">
    <location>
        <begin position="634"/>
        <end position="766"/>
    </location>
</feature>
<feature type="compositionally biased region" description="Polar residues" evidence="1">
    <location>
        <begin position="1127"/>
        <end position="1141"/>
    </location>
</feature>
<feature type="compositionally biased region" description="Basic and acidic residues" evidence="1">
    <location>
        <begin position="1771"/>
        <end position="1793"/>
    </location>
</feature>
<keyword evidence="3" id="KW-1185">Reference proteome</keyword>
<evidence type="ECO:0008006" key="4">
    <source>
        <dbReference type="Google" id="ProtNLM"/>
    </source>
</evidence>
<reference evidence="2" key="1">
    <citation type="journal article" date="2020" name="Fungal Divers.">
        <title>Resolving the Mortierellaceae phylogeny through synthesis of multi-gene phylogenetics and phylogenomics.</title>
        <authorList>
            <person name="Vandepol N."/>
            <person name="Liber J."/>
            <person name="Desiro A."/>
            <person name="Na H."/>
            <person name="Kennedy M."/>
            <person name="Barry K."/>
            <person name="Grigoriev I.V."/>
            <person name="Miller A.N."/>
            <person name="O'Donnell K."/>
            <person name="Stajich J.E."/>
            <person name="Bonito G."/>
        </authorList>
    </citation>
    <scope>NUCLEOTIDE SEQUENCE</scope>
    <source>
        <strain evidence="2">NRRL 28262</strain>
    </source>
</reference>
<feature type="compositionally biased region" description="Low complexity" evidence="1">
    <location>
        <begin position="817"/>
        <end position="856"/>
    </location>
</feature>
<feature type="compositionally biased region" description="Low complexity" evidence="1">
    <location>
        <begin position="634"/>
        <end position="681"/>
    </location>
</feature>
<evidence type="ECO:0000256" key="1">
    <source>
        <dbReference type="SAM" id="MobiDB-lite"/>
    </source>
</evidence>
<feature type="compositionally biased region" description="Low complexity" evidence="1">
    <location>
        <begin position="1111"/>
        <end position="1123"/>
    </location>
</feature>
<accession>A0AAD4DA52</accession>
<name>A0AAD4DA52_9FUNG</name>
<dbReference type="EMBL" id="JAAAIL010000832">
    <property type="protein sequence ID" value="KAG0272927.1"/>
    <property type="molecule type" value="Genomic_DNA"/>
</dbReference>
<feature type="compositionally biased region" description="Low complexity" evidence="1">
    <location>
        <begin position="752"/>
        <end position="761"/>
    </location>
</feature>
<feature type="region of interest" description="Disordered" evidence="1">
    <location>
        <begin position="1704"/>
        <end position="1742"/>
    </location>
</feature>
<comment type="caution">
    <text evidence="2">The sequence shown here is derived from an EMBL/GenBank/DDBJ whole genome shotgun (WGS) entry which is preliminary data.</text>
</comment>
<feature type="region of interest" description="Disordered" evidence="1">
    <location>
        <begin position="1095"/>
        <end position="1179"/>
    </location>
</feature>
<feature type="compositionally biased region" description="Polar residues" evidence="1">
    <location>
        <begin position="731"/>
        <end position="751"/>
    </location>
</feature>
<evidence type="ECO:0000313" key="2">
    <source>
        <dbReference type="EMBL" id="KAG0272927.1"/>
    </source>
</evidence>
<feature type="compositionally biased region" description="Polar residues" evidence="1">
    <location>
        <begin position="1834"/>
        <end position="1844"/>
    </location>
</feature>
<dbReference type="InterPro" id="IPR032675">
    <property type="entry name" value="LRR_dom_sf"/>
</dbReference>
<feature type="compositionally biased region" description="Acidic residues" evidence="1">
    <location>
        <begin position="1561"/>
        <end position="1573"/>
    </location>
</feature>
<feature type="region of interest" description="Disordered" evidence="1">
    <location>
        <begin position="816"/>
        <end position="860"/>
    </location>
</feature>
<evidence type="ECO:0000313" key="3">
    <source>
        <dbReference type="Proteomes" id="UP001194580"/>
    </source>
</evidence>
<feature type="compositionally biased region" description="Polar residues" evidence="1">
    <location>
        <begin position="688"/>
        <end position="718"/>
    </location>
</feature>
<gene>
    <name evidence="2" type="ORF">BGZ95_011282</name>
</gene>
<feature type="region of interest" description="Disordered" evidence="1">
    <location>
        <begin position="1754"/>
        <end position="1854"/>
    </location>
</feature>
<feature type="compositionally biased region" description="Polar residues" evidence="1">
    <location>
        <begin position="1051"/>
        <end position="1060"/>
    </location>
</feature>
<feature type="region of interest" description="Disordered" evidence="1">
    <location>
        <begin position="1012"/>
        <end position="1082"/>
    </location>
</feature>
<proteinExistence type="predicted"/>
<dbReference type="Proteomes" id="UP001194580">
    <property type="component" value="Unassembled WGS sequence"/>
</dbReference>
<feature type="compositionally biased region" description="Basic and acidic residues" evidence="1">
    <location>
        <begin position="1145"/>
        <end position="1156"/>
    </location>
</feature>
<feature type="region of interest" description="Disordered" evidence="1">
    <location>
        <begin position="1613"/>
        <end position="1652"/>
    </location>
</feature>
<feature type="compositionally biased region" description="Basic and acidic residues" evidence="1">
    <location>
        <begin position="1801"/>
        <end position="1833"/>
    </location>
</feature>
<dbReference type="SUPFAM" id="SSF52047">
    <property type="entry name" value="RNI-like"/>
    <property type="match status" value="1"/>
</dbReference>
<feature type="compositionally biased region" description="Low complexity" evidence="1">
    <location>
        <begin position="1012"/>
        <end position="1023"/>
    </location>
</feature>
<dbReference type="Gene3D" id="3.80.10.10">
    <property type="entry name" value="Ribonuclease Inhibitor"/>
    <property type="match status" value="1"/>
</dbReference>
<feature type="compositionally biased region" description="Low complexity" evidence="1">
    <location>
        <begin position="1613"/>
        <end position="1625"/>
    </location>
</feature>
<feature type="compositionally biased region" description="Basic and acidic residues" evidence="1">
    <location>
        <begin position="1716"/>
        <end position="1733"/>
    </location>
</feature>
<protein>
    <recommendedName>
        <fullName evidence="4">F-box domain-containing protein</fullName>
    </recommendedName>
</protein>
<feature type="compositionally biased region" description="Low complexity" evidence="1">
    <location>
        <begin position="1030"/>
        <end position="1050"/>
    </location>
</feature>
<sequence length="1885" mass="209397">MVHLVNTLPPTELLLFRSEPSSVSPLQLPHILQTVFSYLDQVSLSPCLTVNTLWCENALPFRWHICHPVADSSRSPKRKPSELVPSWPMIIKYLPYIHTLHWCVPELAVDREKQLAQLVAYGWTAVRMRTLQLSGAHDMRLFLKTILPALPGTLKLHLELSASALYQLVLHHDEKGGPVIPLEEIAFSSRTQKLIIGQHINLVLKGRPMKSVLPLVPSVLTPSTVMYGINLLDLSQVVVTAQRCIDVALHMPNLKTLALTLQGIEQSMVNYSGVDPVSAGAAFAVEISPPRNQDSVETKTQQFARDLSLACSKLDNITLKHRRLLEVRAQTPVTPVEQDSSVELLARSIVTRLLPRLKVLHVDMVLMHEPLLETLALAAGASVGTTVETIAISSLERITIDSPSTLKTPPVSSKAIQRILENCRTLTAFDIRNTFFDLNDIPVDSLPSLSIPISLDRPWACIGLKYLDLQLSNRTENYMHAPHTRRHLCQVLIKQISLLTQMQVLRISGGFEFPSALVGCGDFEPLTSLRMLEVFYVGFDWTKETNQQCIGPTSSSDGTICAEEVVEDLEFTLTPRKRQIASPGTLQFFEKTDLEWMVRALMAKGTAKSSPAPSRTSNGQQSNFVIGIPILASSPQSQQQQQIQRQQGSPYPQHRPSRIPSSTSSSPRNQQSPSSSSLQRYSADRNNQRQSPTVASSSRNNTPRTRTEATSVTSTLSPSRAAARSFRRAVQATSRLSTTLGSNPQNATEIASQQQQSFPTQPTNPPLDDLLTSIGNVEAMLASWESESRDTDERIRHLHAQEANFLLGNRPANTFLSTSSSSTSTATASSSSTHQGPSTTLTTSSAAASNISSTYTRGTPRKKASDETIVCSLAFHNSERARARVNLFEKVPTEVLCVILGWVVQPIGDKMVATDDGDGPRIGNPLLYWHLDPDRTLLRLVCRSWNHTIVAMARDIHIKLGPDESMDKLLEIEIRRRIRPATMTRTTALQGRIGGTRLPYLSLALRNAYSRSQQQRLQQLQRPTLRRSARLSQSASPTTPSSSSPLLSPTRPATRSQATSAEWDPPFSFIHTRQTRDQHERRRLVKQTAVPIQGFYRLQIPDPPTKDVHTSSGSSCLSSTGSEISKKNNPWSFPPSVSSLSVEGDLSRSSDPKEDVTLSSSYSGISPRPGGGSFDASSGEPQYRMNDVQFGTMLDHWLRATTPKGLVKFSISSSADFGLNGLLSLPRTLTTLKISRCPRINGGVLLIGFQHLSNLTSLTVCSELLFTDETFLIALRTLSQLKHLVYIYPCDAVQPAWRDLFRYCSSCELYHRRVTTKTYSRTLLMPELPDQIQDFTFEMDEPRFQESRIETFEQNRHGLDRRDIRYAIALWKTDDTTSTRSAAAPWPGFDLAQGGIRSWWPANLTRLDLSKSAVTGSTFDVPSQLQELVIAYPLEPKEIPATGGDGSYLSVEEKQWYPESLSKLEILGVPYHVPCVLHDESDSKIKAWMAYTNKMLRTVPRHLEHLTTSSFQIPDTDAMAAMKGRVQDTLRTWKVRLLCPQRPRLSAFTILQLYAPFNYVDDESGEDEDEEEVTVLTSGEDTDSDSSMEYMASYRPRGDLSINQRRLRVSTAQALQARRPARPTLGQTRPLGQTTTSTGRQGGQGGQAAMGSATDQYDVTPVMLRHSVRNMKVLETVDVYVNYQHFRHCRANWKGNLSLTEPAPIIPLPRPNNNGNKEEEGRREGGYHADHNGSHPRKKLKSILKRPGASWTTTVIASNGSPFGLPVGSPVDRKGKGRAQDVEDLKGKGRKVEFSPQQQHISRDEVRAGQESLLQDKGKGVKRDRDEGHDHSSCLDSQEQSSLPTAVPGIGVGVRSGRQPKMTLRYWNNSCCGERCLGWGRVHLD</sequence>
<organism evidence="2 3">
    <name type="scientific">Linnemannia exigua</name>
    <dbReference type="NCBI Taxonomy" id="604196"/>
    <lineage>
        <taxon>Eukaryota</taxon>
        <taxon>Fungi</taxon>
        <taxon>Fungi incertae sedis</taxon>
        <taxon>Mucoromycota</taxon>
        <taxon>Mortierellomycotina</taxon>
        <taxon>Mortierellomycetes</taxon>
        <taxon>Mortierellales</taxon>
        <taxon>Mortierellaceae</taxon>
        <taxon>Linnemannia</taxon>
    </lineage>
</organism>